<dbReference type="SUPFAM" id="SSF109709">
    <property type="entry name" value="KorB DNA-binding domain-like"/>
    <property type="match status" value="1"/>
</dbReference>
<dbReference type="InterPro" id="IPR036086">
    <property type="entry name" value="ParB/Sulfiredoxin_sf"/>
</dbReference>
<reference evidence="4" key="1">
    <citation type="journal article" date="2020" name="mSystems">
        <title>Genome- and Community-Level Interaction Insights into Carbon Utilization and Element Cycling Functions of Hydrothermarchaeota in Hydrothermal Sediment.</title>
        <authorList>
            <person name="Zhou Z."/>
            <person name="Liu Y."/>
            <person name="Xu W."/>
            <person name="Pan J."/>
            <person name="Luo Z.H."/>
            <person name="Li M."/>
        </authorList>
    </citation>
    <scope>NUCLEOTIDE SEQUENCE [LARGE SCALE GENOMIC DNA]</scope>
    <source>
        <strain evidence="4">SpSt-695</strain>
    </source>
</reference>
<dbReference type="InterPro" id="IPR003115">
    <property type="entry name" value="ParB_N"/>
</dbReference>
<evidence type="ECO:0000256" key="1">
    <source>
        <dbReference type="ARBA" id="ARBA00006295"/>
    </source>
</evidence>
<dbReference type="PANTHER" id="PTHR33375">
    <property type="entry name" value="CHROMOSOME-PARTITIONING PROTEIN PARB-RELATED"/>
    <property type="match status" value="1"/>
</dbReference>
<dbReference type="InterPro" id="IPR050336">
    <property type="entry name" value="Chromosome_partition/occlusion"/>
</dbReference>
<dbReference type="NCBIfam" id="TIGR00180">
    <property type="entry name" value="parB_part"/>
    <property type="match status" value="1"/>
</dbReference>
<dbReference type="GO" id="GO:0007059">
    <property type="term" value="P:chromosome segregation"/>
    <property type="evidence" value="ECO:0007669"/>
    <property type="project" value="UniProtKB-KW"/>
</dbReference>
<dbReference type="FunFam" id="1.10.10.2830:FF:000001">
    <property type="entry name" value="Chromosome partitioning protein ParB"/>
    <property type="match status" value="1"/>
</dbReference>
<dbReference type="SMART" id="SM00470">
    <property type="entry name" value="ParB"/>
    <property type="match status" value="1"/>
</dbReference>
<dbReference type="PANTHER" id="PTHR33375:SF1">
    <property type="entry name" value="CHROMOSOME-PARTITIONING PROTEIN PARB-RELATED"/>
    <property type="match status" value="1"/>
</dbReference>
<organism evidence="4">
    <name type="scientific">candidate division WOR-3 bacterium</name>
    <dbReference type="NCBI Taxonomy" id="2052148"/>
    <lineage>
        <taxon>Bacteria</taxon>
        <taxon>Bacteria division WOR-3</taxon>
    </lineage>
</organism>
<dbReference type="GO" id="GO:0003677">
    <property type="term" value="F:DNA binding"/>
    <property type="evidence" value="ECO:0007669"/>
    <property type="project" value="InterPro"/>
</dbReference>
<comment type="caution">
    <text evidence="4">The sequence shown here is derived from an EMBL/GenBank/DDBJ whole genome shotgun (WGS) entry which is preliminary data.</text>
</comment>
<proteinExistence type="inferred from homology"/>
<dbReference type="GO" id="GO:0005694">
    <property type="term" value="C:chromosome"/>
    <property type="evidence" value="ECO:0007669"/>
    <property type="project" value="TreeGrafter"/>
</dbReference>
<gene>
    <name evidence="4" type="ORF">ENU72_02235</name>
</gene>
<sequence length="264" mass="30280">MKRVLGKGLDALLKGIEEENVKKLPVEKIVPGKYELRTKITPSSLQELIDSIKEKGIVEPIIVRPSGENFEVVCGHRRFYAAKEAGLKEIPCIVKEIDDKEALEIAIVENLQREDLNPVEKAIAFKTLNEKFGLTHEEIAKKVGKTRSAITNTLRILTLPHEIISAISDGKITEGHAKALLSLKDDKERMKLFRKMIREKMSVRKTERIAKKETNAEIINIEEKFKEMGFYVEIKKKKKGGYIKIFFKDDEDFNFIIKKFLINE</sequence>
<dbReference type="CDD" id="cd16393">
    <property type="entry name" value="SPO0J_N"/>
    <property type="match status" value="1"/>
</dbReference>
<dbReference type="EMBL" id="DTDP01000096">
    <property type="protein sequence ID" value="HGK53826.1"/>
    <property type="molecule type" value="Genomic_DNA"/>
</dbReference>
<dbReference type="Pfam" id="PF17762">
    <property type="entry name" value="HTH_ParB"/>
    <property type="match status" value="1"/>
</dbReference>
<dbReference type="SUPFAM" id="SSF110849">
    <property type="entry name" value="ParB/Sulfiredoxin"/>
    <property type="match status" value="1"/>
</dbReference>
<comment type="similarity">
    <text evidence="1">Belongs to the ParB family.</text>
</comment>
<dbReference type="Pfam" id="PF02195">
    <property type="entry name" value="ParB_N"/>
    <property type="match status" value="1"/>
</dbReference>
<accession>A0A7V3ZSZ4</accession>
<dbReference type="Gene3D" id="3.90.1530.30">
    <property type="match status" value="1"/>
</dbReference>
<name>A0A7V3ZSZ4_UNCW3</name>
<protein>
    <submittedName>
        <fullName evidence="4">ParB/RepB/Spo0J family partition protein</fullName>
    </submittedName>
</protein>
<keyword evidence="2" id="KW-0159">Chromosome partition</keyword>
<dbReference type="AlphaFoldDB" id="A0A7V3ZSZ4"/>
<dbReference type="InterPro" id="IPR004437">
    <property type="entry name" value="ParB/RepB/Spo0J"/>
</dbReference>
<feature type="domain" description="ParB-like N-terminal" evidence="3">
    <location>
        <begin position="22"/>
        <end position="111"/>
    </location>
</feature>
<evidence type="ECO:0000313" key="4">
    <source>
        <dbReference type="EMBL" id="HGK53826.1"/>
    </source>
</evidence>
<dbReference type="GO" id="GO:0045881">
    <property type="term" value="P:positive regulation of sporulation resulting in formation of a cellular spore"/>
    <property type="evidence" value="ECO:0007669"/>
    <property type="project" value="TreeGrafter"/>
</dbReference>
<dbReference type="Gene3D" id="1.10.10.2830">
    <property type="match status" value="1"/>
</dbReference>
<dbReference type="InterPro" id="IPR041468">
    <property type="entry name" value="HTH_ParB/Spo0J"/>
</dbReference>
<evidence type="ECO:0000256" key="2">
    <source>
        <dbReference type="ARBA" id="ARBA00022829"/>
    </source>
</evidence>
<evidence type="ECO:0000259" key="3">
    <source>
        <dbReference type="SMART" id="SM00470"/>
    </source>
</evidence>